<evidence type="ECO:0000313" key="1">
    <source>
        <dbReference type="EMBL" id="MBN7816886.1"/>
    </source>
</evidence>
<dbReference type="RefSeq" id="WP_206587543.1">
    <property type="nucleotide sequence ID" value="NZ_JAFKCU010000003.1"/>
</dbReference>
<accession>A0ABS3CL41</accession>
<evidence type="ECO:0008006" key="3">
    <source>
        <dbReference type="Google" id="ProtNLM"/>
    </source>
</evidence>
<keyword evidence="2" id="KW-1185">Reference proteome</keyword>
<organism evidence="1 2">
    <name type="scientific">Algoriphagus pacificus</name>
    <dbReference type="NCBI Taxonomy" id="2811234"/>
    <lineage>
        <taxon>Bacteria</taxon>
        <taxon>Pseudomonadati</taxon>
        <taxon>Bacteroidota</taxon>
        <taxon>Cytophagia</taxon>
        <taxon>Cytophagales</taxon>
        <taxon>Cyclobacteriaceae</taxon>
        <taxon>Algoriphagus</taxon>
    </lineage>
</organism>
<evidence type="ECO:0000313" key="2">
    <source>
        <dbReference type="Proteomes" id="UP000664480"/>
    </source>
</evidence>
<protein>
    <recommendedName>
        <fullName evidence="3">Lipocalin-like domain-containing protein</fullName>
    </recommendedName>
</protein>
<gene>
    <name evidence="1" type="ORF">J0A69_15685</name>
</gene>
<name>A0ABS3CL41_9BACT</name>
<reference evidence="1 2" key="1">
    <citation type="submission" date="2021-03" db="EMBL/GenBank/DDBJ databases">
        <title>novel species isolated from a fishpond in China.</title>
        <authorList>
            <person name="Lu H."/>
            <person name="Cai Z."/>
        </authorList>
    </citation>
    <scope>NUCLEOTIDE SEQUENCE [LARGE SCALE GENOMIC DNA]</scope>
    <source>
        <strain evidence="1 2">YJ13C</strain>
    </source>
</reference>
<proteinExistence type="predicted"/>
<comment type="caution">
    <text evidence="1">The sequence shown here is derived from an EMBL/GenBank/DDBJ whole genome shotgun (WGS) entry which is preliminary data.</text>
</comment>
<sequence>MFGIWKYDLPNQKLEGPIGKSFQPDEAGIKEEKQFWKKTESWICHLREDKSYLKVWYESGIINQQVGTWFFDENAMTLTLNFENRDILYEITFKEQGQLWRPLNKDQEDFNVLFLKLLGS</sequence>
<dbReference type="EMBL" id="JAFKCU010000003">
    <property type="protein sequence ID" value="MBN7816886.1"/>
    <property type="molecule type" value="Genomic_DNA"/>
</dbReference>
<dbReference type="Proteomes" id="UP000664480">
    <property type="component" value="Unassembled WGS sequence"/>
</dbReference>